<keyword evidence="3" id="KW-1185">Reference proteome</keyword>
<dbReference type="AlphaFoldDB" id="A0A7G5GYZ8"/>
<evidence type="ECO:0000256" key="1">
    <source>
        <dbReference type="SAM" id="MobiDB-lite"/>
    </source>
</evidence>
<gene>
    <name evidence="2" type="ORF">H3H32_03785</name>
</gene>
<evidence type="ECO:0000313" key="3">
    <source>
        <dbReference type="Proteomes" id="UP000515369"/>
    </source>
</evidence>
<proteinExistence type="predicted"/>
<feature type="region of interest" description="Disordered" evidence="1">
    <location>
        <begin position="51"/>
        <end position="70"/>
    </location>
</feature>
<accession>A0A7G5GYZ8</accession>
<dbReference type="EMBL" id="CP059732">
    <property type="protein sequence ID" value="QMW04090.1"/>
    <property type="molecule type" value="Genomic_DNA"/>
</dbReference>
<dbReference type="KEGG" id="sfol:H3H32_03785"/>
<protein>
    <submittedName>
        <fullName evidence="2">Uncharacterized protein</fullName>
    </submittedName>
</protein>
<sequence length="135" mass="15686">MLEAEALHREAALLSNKLADFADNDVECRRPFVDQILAIREQWKDVRYEIQTGQKRREEPTPKPTTASQGLQAAEIKLELQKTRVNISKNEKKLREQPDHAKASVWATELARLLAIKDEYEDQLRLLSYETAKRE</sequence>
<reference evidence="2 3" key="1">
    <citation type="submission" date="2020-07" db="EMBL/GenBank/DDBJ databases">
        <title>Spirosoma foliorum sp. nov., isolated from the leaves on the Nejang mountain Korea, Republic of.</title>
        <authorList>
            <person name="Ho H."/>
            <person name="Lee Y.-J."/>
            <person name="Nurcahyanto D.-A."/>
            <person name="Kim S.-G."/>
        </authorList>
    </citation>
    <scope>NUCLEOTIDE SEQUENCE [LARGE SCALE GENOMIC DNA]</scope>
    <source>
        <strain evidence="2 3">PL0136</strain>
    </source>
</reference>
<organism evidence="2 3">
    <name type="scientific">Spirosoma foliorum</name>
    <dbReference type="NCBI Taxonomy" id="2710596"/>
    <lineage>
        <taxon>Bacteria</taxon>
        <taxon>Pseudomonadati</taxon>
        <taxon>Bacteroidota</taxon>
        <taxon>Cytophagia</taxon>
        <taxon>Cytophagales</taxon>
        <taxon>Cytophagaceae</taxon>
        <taxon>Spirosoma</taxon>
    </lineage>
</organism>
<name>A0A7G5GYZ8_9BACT</name>
<dbReference type="RefSeq" id="WP_182461346.1">
    <property type="nucleotide sequence ID" value="NZ_CP059732.1"/>
</dbReference>
<dbReference type="Proteomes" id="UP000515369">
    <property type="component" value="Chromosome"/>
</dbReference>
<evidence type="ECO:0000313" key="2">
    <source>
        <dbReference type="EMBL" id="QMW04090.1"/>
    </source>
</evidence>